<organism evidence="1 2">
    <name type="scientific">Bombella pollinis</name>
    <dbReference type="NCBI Taxonomy" id="2967337"/>
    <lineage>
        <taxon>Bacteria</taxon>
        <taxon>Pseudomonadati</taxon>
        <taxon>Pseudomonadota</taxon>
        <taxon>Alphaproteobacteria</taxon>
        <taxon>Acetobacterales</taxon>
        <taxon>Acetobacteraceae</taxon>
        <taxon>Bombella</taxon>
    </lineage>
</organism>
<accession>A0ABT3WLV4</accession>
<dbReference type="EMBL" id="JANIDX010000006">
    <property type="protein sequence ID" value="MCX5620112.1"/>
    <property type="molecule type" value="Genomic_DNA"/>
</dbReference>
<evidence type="ECO:0000313" key="2">
    <source>
        <dbReference type="Proteomes" id="UP001165575"/>
    </source>
</evidence>
<keyword evidence="2" id="KW-1185">Reference proteome</keyword>
<sequence length="68" mass="7587">MMADVLINWRSPLEIVPTLNRFYLVADGESSLPYILSGANLLARRENIFRVAELPTAPTCEEGEDGLH</sequence>
<dbReference type="Proteomes" id="UP001165575">
    <property type="component" value="Unassembled WGS sequence"/>
</dbReference>
<evidence type="ECO:0000313" key="1">
    <source>
        <dbReference type="EMBL" id="MCX5620112.1"/>
    </source>
</evidence>
<comment type="caution">
    <text evidence="1">The sequence shown here is derived from an EMBL/GenBank/DDBJ whole genome shotgun (WGS) entry which is preliminary data.</text>
</comment>
<dbReference type="RefSeq" id="WP_266137830.1">
    <property type="nucleotide sequence ID" value="NZ_JANIDX010000006.1"/>
</dbReference>
<gene>
    <name evidence="1" type="ORF">NQF89_06720</name>
</gene>
<reference evidence="1 2" key="1">
    <citation type="submission" date="2022-07" db="EMBL/GenBank/DDBJ databases">
        <title>Bombella genomes.</title>
        <authorList>
            <person name="Harer L."/>
            <person name="Styblova S."/>
            <person name="Ehrmann M."/>
        </authorList>
    </citation>
    <scope>NUCLEOTIDE SEQUENCE [LARGE SCALE GENOMIC DNA]</scope>
    <source>
        <strain evidence="1 2">TMW 2.2556</strain>
    </source>
</reference>
<proteinExistence type="predicted"/>
<name>A0ABT3WLV4_9PROT</name>
<protein>
    <submittedName>
        <fullName evidence="1">Uncharacterized protein</fullName>
    </submittedName>
</protein>